<dbReference type="AlphaFoldDB" id="I3SDF2"/>
<reference evidence="1" key="1">
    <citation type="submission" date="2012-05" db="EMBL/GenBank/DDBJ databases">
        <authorList>
            <person name="Krishnakumar V."/>
            <person name="Cheung F."/>
            <person name="Xiao Y."/>
            <person name="Chan A."/>
            <person name="Moskal W.A."/>
            <person name="Town C.D."/>
        </authorList>
    </citation>
    <scope>NUCLEOTIDE SEQUENCE</scope>
</reference>
<evidence type="ECO:0000313" key="1">
    <source>
        <dbReference type="EMBL" id="AFK38294.1"/>
    </source>
</evidence>
<sequence length="84" mass="9154">MSNSSPIPLAKSLDMLNFFSPNLIPSSLHIHKKSLLLPQLLTLEIFSSHLTAHPYTGILTFKVSLESSHSHPPSQASLPSTHSP</sequence>
<proteinExistence type="evidence at transcript level"/>
<protein>
    <submittedName>
        <fullName evidence="1">Uncharacterized protein</fullName>
    </submittedName>
</protein>
<organism evidence="1">
    <name type="scientific">Lotus japonicus</name>
    <name type="common">Lotus corniculatus var. japonicus</name>
    <dbReference type="NCBI Taxonomy" id="34305"/>
    <lineage>
        <taxon>Eukaryota</taxon>
        <taxon>Viridiplantae</taxon>
        <taxon>Streptophyta</taxon>
        <taxon>Embryophyta</taxon>
        <taxon>Tracheophyta</taxon>
        <taxon>Spermatophyta</taxon>
        <taxon>Magnoliopsida</taxon>
        <taxon>eudicotyledons</taxon>
        <taxon>Gunneridae</taxon>
        <taxon>Pentapetalae</taxon>
        <taxon>rosids</taxon>
        <taxon>fabids</taxon>
        <taxon>Fabales</taxon>
        <taxon>Fabaceae</taxon>
        <taxon>Papilionoideae</taxon>
        <taxon>50 kb inversion clade</taxon>
        <taxon>NPAAA clade</taxon>
        <taxon>Hologalegina</taxon>
        <taxon>robinioid clade</taxon>
        <taxon>Loteae</taxon>
        <taxon>Lotus</taxon>
    </lineage>
</organism>
<dbReference type="EMBL" id="BT138499">
    <property type="protein sequence ID" value="AFK38294.1"/>
    <property type="molecule type" value="mRNA"/>
</dbReference>
<accession>I3SDF2</accession>
<name>I3SDF2_LOTJA</name>